<comment type="similarity">
    <text evidence="8">Belongs to the transferase hexapeptide repeat family. LpxA subfamily.</text>
</comment>
<dbReference type="NCBIfam" id="TIGR01852">
    <property type="entry name" value="lipid_A_lpxA"/>
    <property type="match status" value="1"/>
</dbReference>
<dbReference type="EMBL" id="QOKW01000017">
    <property type="protein sequence ID" value="KAA0678402.1"/>
    <property type="molecule type" value="Genomic_DNA"/>
</dbReference>
<dbReference type="InterPro" id="IPR029098">
    <property type="entry name" value="Acetyltransf_C"/>
</dbReference>
<dbReference type="CDD" id="cd03351">
    <property type="entry name" value="LbH_UDP-GlcNAc_AT"/>
    <property type="match status" value="1"/>
</dbReference>
<keyword evidence="11" id="KW-1185">Reference proteome</keyword>
<dbReference type="GO" id="GO:0016020">
    <property type="term" value="C:membrane"/>
    <property type="evidence" value="ECO:0007669"/>
    <property type="project" value="GOC"/>
</dbReference>
<proteinExistence type="inferred from homology"/>
<keyword evidence="2 8" id="KW-0444">Lipid biosynthesis</keyword>
<sequence>MSVSIHPTAVVDPAAKLGEDVFIGPFSVVGPDVELGDRVRLTSHVVVDGRTRIGEDTVIYPFASIGHRPQDLKFKGEPSELIIGRNNQIREHVTMSPGTEGGGMVTRVGDNGLFMVGVHVAHDCVVGNHAVLANNATLAGHVELGDFVTIGGLSAVRQFVRIGSHAMIGGMSGVEKDVIPYGLVMGDRARLAGLNLVGLERRGFQKDEIHALRAAYRLLFGNEGTFAERMEEVGRDMGQQALVADVLSFARTSRSLCQPREG</sequence>
<dbReference type="PROSITE" id="PS00101">
    <property type="entry name" value="HEXAPEP_TRANSFERASES"/>
    <property type="match status" value="2"/>
</dbReference>
<evidence type="ECO:0000256" key="2">
    <source>
        <dbReference type="ARBA" id="ARBA00022516"/>
    </source>
</evidence>
<dbReference type="HAMAP" id="MF_00387">
    <property type="entry name" value="LpxA"/>
    <property type="match status" value="1"/>
</dbReference>
<reference evidence="10 11" key="1">
    <citation type="submission" date="2018-07" db="EMBL/GenBank/DDBJ databases">
        <title>Genome sequence of Azospirillum sp. ATCC 49961.</title>
        <authorList>
            <person name="Sant'Anna F.H."/>
            <person name="Baldani J.I."/>
            <person name="Zilli J.E."/>
            <person name="Reis V.M."/>
            <person name="Hartmann A."/>
            <person name="Cruz L."/>
            <person name="de Souza E.M."/>
            <person name="de Oliveira Pedrosa F."/>
            <person name="Passaglia L.M.P."/>
        </authorList>
    </citation>
    <scope>NUCLEOTIDE SEQUENCE [LARGE SCALE GENOMIC DNA]</scope>
    <source>
        <strain evidence="10 11">ATCC 49961</strain>
    </source>
</reference>
<dbReference type="InterPro" id="IPR010137">
    <property type="entry name" value="Lipid_A_LpxA"/>
</dbReference>
<keyword evidence="1 8" id="KW-0963">Cytoplasm</keyword>
<comment type="caution">
    <text evidence="10">The sequence shown here is derived from an EMBL/GenBank/DDBJ whole genome shotgun (WGS) entry which is preliminary data.</text>
</comment>
<evidence type="ECO:0000259" key="9">
    <source>
        <dbReference type="Pfam" id="PF13720"/>
    </source>
</evidence>
<keyword evidence="3 8" id="KW-0441">Lipid A biosynthesis</keyword>
<keyword evidence="7 8" id="KW-0012">Acyltransferase</keyword>
<accession>A0A9W7NGY5</accession>
<dbReference type="Gene3D" id="2.160.10.10">
    <property type="entry name" value="Hexapeptide repeat proteins"/>
    <property type="match status" value="1"/>
</dbReference>
<dbReference type="PIRSF" id="PIRSF000456">
    <property type="entry name" value="UDP-GlcNAc_acltr"/>
    <property type="match status" value="1"/>
</dbReference>
<comment type="function">
    <text evidence="8">Involved in the biosynthesis of lipid A, a phosphorylated glycolipid that anchors the lipopolysaccharide to the outer membrane of the cell.</text>
</comment>
<dbReference type="PANTHER" id="PTHR43480">
    <property type="entry name" value="ACYL-[ACYL-CARRIER-PROTEIN]--UDP-N-ACETYLGLUCOSAMINE O-ACYLTRANSFERASE"/>
    <property type="match status" value="1"/>
</dbReference>
<evidence type="ECO:0000256" key="8">
    <source>
        <dbReference type="HAMAP-Rule" id="MF_00387"/>
    </source>
</evidence>
<dbReference type="InterPro" id="IPR037157">
    <property type="entry name" value="Acetyltransf_C_sf"/>
</dbReference>
<organism evidence="10 11">
    <name type="scientific">Roseomonas genomospecies 6</name>
    <dbReference type="NCBI Taxonomy" id="214106"/>
    <lineage>
        <taxon>Bacteria</taxon>
        <taxon>Pseudomonadati</taxon>
        <taxon>Pseudomonadota</taxon>
        <taxon>Alphaproteobacteria</taxon>
        <taxon>Acetobacterales</taxon>
        <taxon>Roseomonadaceae</taxon>
        <taxon>Roseomonas</taxon>
    </lineage>
</organism>
<comment type="subunit">
    <text evidence="8">Homotrimer.</text>
</comment>
<keyword evidence="5 8" id="KW-0677">Repeat</keyword>
<dbReference type="GO" id="GO:0008780">
    <property type="term" value="F:acyl-[acyl-carrier-protein]-UDP-N-acetylglucosamine O-acyltransferase activity"/>
    <property type="evidence" value="ECO:0007669"/>
    <property type="project" value="UniProtKB-UniRule"/>
</dbReference>
<dbReference type="Pfam" id="PF13720">
    <property type="entry name" value="Acetyltransf_11"/>
    <property type="match status" value="1"/>
</dbReference>
<dbReference type="EC" id="2.3.1.129" evidence="8"/>
<evidence type="ECO:0000256" key="1">
    <source>
        <dbReference type="ARBA" id="ARBA00022490"/>
    </source>
</evidence>
<gene>
    <name evidence="8" type="primary">lpxA</name>
    <name evidence="10" type="ORF">DS843_20010</name>
</gene>
<evidence type="ECO:0000313" key="10">
    <source>
        <dbReference type="EMBL" id="KAA0678402.1"/>
    </source>
</evidence>
<comment type="subcellular location">
    <subcellularLocation>
        <location evidence="8">Cytoplasm</location>
    </subcellularLocation>
</comment>
<feature type="domain" description="UDP N-acetylglucosamine O-acyltransferase C-terminal" evidence="9">
    <location>
        <begin position="177"/>
        <end position="254"/>
    </location>
</feature>
<evidence type="ECO:0000313" key="11">
    <source>
        <dbReference type="Proteomes" id="UP000480854"/>
    </source>
</evidence>
<dbReference type="AlphaFoldDB" id="A0A9W7NGY5"/>
<dbReference type="PANTHER" id="PTHR43480:SF1">
    <property type="entry name" value="ACYL-[ACYL-CARRIER-PROTEIN]--UDP-N-ACETYLGLUCOSAMINE O-ACYLTRANSFERASE, MITOCHONDRIAL-RELATED"/>
    <property type="match status" value="1"/>
</dbReference>
<keyword evidence="4 8" id="KW-0808">Transferase</keyword>
<keyword evidence="6 8" id="KW-0443">Lipid metabolism</keyword>
<evidence type="ECO:0000256" key="5">
    <source>
        <dbReference type="ARBA" id="ARBA00022737"/>
    </source>
</evidence>
<dbReference type="InterPro" id="IPR011004">
    <property type="entry name" value="Trimer_LpxA-like_sf"/>
</dbReference>
<dbReference type="Gene3D" id="1.20.1180.10">
    <property type="entry name" value="Udp N-acetylglucosamine O-acyltransferase, C-terminal domain"/>
    <property type="match status" value="1"/>
</dbReference>
<evidence type="ECO:0000256" key="4">
    <source>
        <dbReference type="ARBA" id="ARBA00022679"/>
    </source>
</evidence>
<dbReference type="OrthoDB" id="9807278at2"/>
<comment type="catalytic activity">
    <reaction evidence="8">
        <text>a (3R)-hydroxyacyl-[ACP] + UDP-N-acetyl-alpha-D-glucosamine = a UDP-3-O-[(3R)-3-hydroxyacyl]-N-acetyl-alpha-D-glucosamine + holo-[ACP]</text>
        <dbReference type="Rhea" id="RHEA:67812"/>
        <dbReference type="Rhea" id="RHEA-COMP:9685"/>
        <dbReference type="Rhea" id="RHEA-COMP:9945"/>
        <dbReference type="ChEBI" id="CHEBI:57705"/>
        <dbReference type="ChEBI" id="CHEBI:64479"/>
        <dbReference type="ChEBI" id="CHEBI:78827"/>
        <dbReference type="ChEBI" id="CHEBI:173225"/>
        <dbReference type="EC" id="2.3.1.129"/>
    </reaction>
</comment>
<dbReference type="SUPFAM" id="SSF51161">
    <property type="entry name" value="Trimeric LpxA-like enzymes"/>
    <property type="match status" value="1"/>
</dbReference>
<evidence type="ECO:0000256" key="7">
    <source>
        <dbReference type="ARBA" id="ARBA00023315"/>
    </source>
</evidence>
<comment type="pathway">
    <text evidence="8">Glycolipid biosynthesis; lipid IV(A) biosynthesis; lipid IV(A) from (3R)-3-hydroxytetradecanoyl-[acyl-carrier-protein] and UDP-N-acetyl-alpha-D-glucosamine: step 1/6.</text>
</comment>
<dbReference type="NCBIfam" id="NF003657">
    <property type="entry name" value="PRK05289.1"/>
    <property type="match status" value="1"/>
</dbReference>
<name>A0A9W7NGY5_9PROT</name>
<dbReference type="InterPro" id="IPR018357">
    <property type="entry name" value="Hexapep_transf_CS"/>
</dbReference>
<dbReference type="InterPro" id="IPR001451">
    <property type="entry name" value="Hexapep"/>
</dbReference>
<dbReference type="RefSeq" id="WP_149470610.1">
    <property type="nucleotide sequence ID" value="NZ_QOKW01000017.1"/>
</dbReference>
<evidence type="ECO:0000256" key="6">
    <source>
        <dbReference type="ARBA" id="ARBA00023098"/>
    </source>
</evidence>
<dbReference type="Pfam" id="PF00132">
    <property type="entry name" value="Hexapep"/>
    <property type="match status" value="1"/>
</dbReference>
<dbReference type="GO" id="GO:0009245">
    <property type="term" value="P:lipid A biosynthetic process"/>
    <property type="evidence" value="ECO:0007669"/>
    <property type="project" value="UniProtKB-UniRule"/>
</dbReference>
<dbReference type="GO" id="GO:0005737">
    <property type="term" value="C:cytoplasm"/>
    <property type="evidence" value="ECO:0007669"/>
    <property type="project" value="UniProtKB-SubCell"/>
</dbReference>
<dbReference type="Proteomes" id="UP000480854">
    <property type="component" value="Unassembled WGS sequence"/>
</dbReference>
<evidence type="ECO:0000256" key="3">
    <source>
        <dbReference type="ARBA" id="ARBA00022556"/>
    </source>
</evidence>
<protein>
    <recommendedName>
        <fullName evidence="8">Acyl-[acyl-carrier-protein]--UDP-N-acetylglucosamine O-acyltransferase</fullName>
        <shortName evidence="8">UDP-N-acetylglucosamine acyltransferase</shortName>
        <ecNumber evidence="8">2.3.1.129</ecNumber>
    </recommendedName>
</protein>